<evidence type="ECO:0000313" key="2">
    <source>
        <dbReference type="Proteomes" id="UP000610846"/>
    </source>
</evidence>
<protein>
    <submittedName>
        <fullName evidence="1">Uncharacterized protein</fullName>
    </submittedName>
</protein>
<dbReference type="RefSeq" id="WP_191828306.1">
    <property type="nucleotide sequence ID" value="NZ_JACYHB010000004.1"/>
</dbReference>
<dbReference type="Proteomes" id="UP000610846">
    <property type="component" value="Unassembled WGS sequence"/>
</dbReference>
<name>A0A927G878_9MICO</name>
<reference evidence="1" key="1">
    <citation type="journal article" date="2018" name="Curr. Microbiol.">
        <title>Cellulosimicrobium arenosum sp. nov., Isolated from Marine Sediment Sand.</title>
        <authorList>
            <person name="Oh M."/>
            <person name="Kim J.H."/>
            <person name="Yoon J.H."/>
            <person name="Schumann P."/>
            <person name="Kim W."/>
        </authorList>
    </citation>
    <scope>NUCLEOTIDE SEQUENCE</scope>
    <source>
        <strain evidence="1">KCTC 49039</strain>
    </source>
</reference>
<proteinExistence type="predicted"/>
<dbReference type="EMBL" id="JACYHB010000004">
    <property type="protein sequence ID" value="MBD8078716.1"/>
    <property type="molecule type" value="Genomic_DNA"/>
</dbReference>
<gene>
    <name evidence="1" type="ORF">IF651_06560</name>
</gene>
<sequence>MSIGWWRTNGWWIPVLVVALAALGGLSWRSEAVQTWWTMQPHRAHASDAEGWAQVGDVRFTVAGFERVDWISDELAGRVEAPEGYALWVLDLSARSDVAPPADGAETEPTYTCASELRDTAGRVYEVGASALPGAPYPDALICSGPVSARWTQYFLTPDDAVPAQVRVIDTEQLPDYWSLPVAPADPSGS</sequence>
<organism evidence="1 2">
    <name type="scientific">Cellulosimicrobium arenosum</name>
    <dbReference type="NCBI Taxonomy" id="2708133"/>
    <lineage>
        <taxon>Bacteria</taxon>
        <taxon>Bacillati</taxon>
        <taxon>Actinomycetota</taxon>
        <taxon>Actinomycetes</taxon>
        <taxon>Micrococcales</taxon>
        <taxon>Promicromonosporaceae</taxon>
        <taxon>Cellulosimicrobium</taxon>
    </lineage>
</organism>
<comment type="caution">
    <text evidence="1">The sequence shown here is derived from an EMBL/GenBank/DDBJ whole genome shotgun (WGS) entry which is preliminary data.</text>
</comment>
<dbReference type="AlphaFoldDB" id="A0A927G878"/>
<reference evidence="1" key="2">
    <citation type="submission" date="2020-09" db="EMBL/GenBank/DDBJ databases">
        <authorList>
            <person name="Yu Y."/>
        </authorList>
    </citation>
    <scope>NUCLEOTIDE SEQUENCE</scope>
    <source>
        <strain evidence="1">KCTC 49039</strain>
    </source>
</reference>
<evidence type="ECO:0000313" key="1">
    <source>
        <dbReference type="EMBL" id="MBD8078716.1"/>
    </source>
</evidence>
<keyword evidence="2" id="KW-1185">Reference proteome</keyword>
<accession>A0A927G878</accession>